<evidence type="ECO:0000256" key="1">
    <source>
        <dbReference type="ARBA" id="ARBA00023172"/>
    </source>
</evidence>
<dbReference type="RefSeq" id="WP_114510006.1">
    <property type="nucleotide sequence ID" value="NZ_QPMK01000003.1"/>
</dbReference>
<dbReference type="InterPro" id="IPR011010">
    <property type="entry name" value="DNA_brk_join_enz"/>
</dbReference>
<accession>A0A369TT00</accession>
<organism evidence="3 4">
    <name type="scientific">Thalassococcus profundi</name>
    <dbReference type="NCBI Taxonomy" id="2282382"/>
    <lineage>
        <taxon>Bacteria</taxon>
        <taxon>Pseudomonadati</taxon>
        <taxon>Pseudomonadota</taxon>
        <taxon>Alphaproteobacteria</taxon>
        <taxon>Rhodobacterales</taxon>
        <taxon>Roseobacteraceae</taxon>
        <taxon>Thalassococcus</taxon>
    </lineage>
</organism>
<dbReference type="PROSITE" id="PS51898">
    <property type="entry name" value="TYR_RECOMBINASE"/>
    <property type="match status" value="1"/>
</dbReference>
<dbReference type="SUPFAM" id="SSF56349">
    <property type="entry name" value="DNA breaking-rejoining enzymes"/>
    <property type="match status" value="1"/>
</dbReference>
<evidence type="ECO:0000313" key="3">
    <source>
        <dbReference type="EMBL" id="RDD67257.1"/>
    </source>
</evidence>
<evidence type="ECO:0000259" key="2">
    <source>
        <dbReference type="PROSITE" id="PS51898"/>
    </source>
</evidence>
<dbReference type="InterPro" id="IPR002104">
    <property type="entry name" value="Integrase_catalytic"/>
</dbReference>
<comment type="caution">
    <text evidence="3">The sequence shown here is derived from an EMBL/GenBank/DDBJ whole genome shotgun (WGS) entry which is preliminary data.</text>
</comment>
<dbReference type="Gene3D" id="1.10.443.10">
    <property type="entry name" value="Intergrase catalytic core"/>
    <property type="match status" value="1"/>
</dbReference>
<sequence length="384" mass="44044">MGTIMERQKKDGATSYTAVIRKKKGGKVVLTLTETFKNETAAERWIRKTERALSERGALDRAVAARHRKTWADVISDYCDASPEGFGKTKAANLSYLQRLDFGNLPVEDTDNHDFFRLGQDLLNGVQAPPADPQADCPEHYIMKPRKPQTVNSYMATLRTVVCYGGPISNIDMPIGAFEVAILTLKHQRMIGRSATRNRRPTLDELDRLLTYFHDRYRADRRRVPMHKVIGAAITLGHRQEALCRIPWDDFNEEKARLIIRNMKHPRNTEGNDVETWVTEEGMKMIMSMPRIKDRVFPYSPDTISRLFTEACQILGIEDLHFHDLRHEAISRFFEIGLGGGSREIIMKYTGHSPDGSLSRYIHVEQVGVKYADWEWWPILFAPL</sequence>
<gene>
    <name evidence="3" type="ORF">DU478_05865</name>
</gene>
<keyword evidence="4" id="KW-1185">Reference proteome</keyword>
<dbReference type="GO" id="GO:0006310">
    <property type="term" value="P:DNA recombination"/>
    <property type="evidence" value="ECO:0007669"/>
    <property type="project" value="UniProtKB-KW"/>
</dbReference>
<proteinExistence type="predicted"/>
<dbReference type="InterPro" id="IPR013762">
    <property type="entry name" value="Integrase-like_cat_sf"/>
</dbReference>
<reference evidence="3 4" key="1">
    <citation type="submission" date="2018-07" db="EMBL/GenBank/DDBJ databases">
        <title>Thalassococcus profundi sp. nov., a marine bacterium isolated from deep seawater of Okinawa Trough.</title>
        <authorList>
            <person name="Yu M."/>
        </authorList>
    </citation>
    <scope>NUCLEOTIDE SEQUENCE [LARGE SCALE GENOMIC DNA]</scope>
    <source>
        <strain evidence="3 4">WRAS1</strain>
    </source>
</reference>
<dbReference type="GO" id="GO:0015074">
    <property type="term" value="P:DNA integration"/>
    <property type="evidence" value="ECO:0007669"/>
    <property type="project" value="InterPro"/>
</dbReference>
<dbReference type="EMBL" id="QPMK01000003">
    <property type="protein sequence ID" value="RDD67257.1"/>
    <property type="molecule type" value="Genomic_DNA"/>
</dbReference>
<name>A0A369TT00_9RHOB</name>
<protein>
    <submittedName>
        <fullName evidence="3">Site-specific integrase</fullName>
    </submittedName>
</protein>
<dbReference type="Proteomes" id="UP000253977">
    <property type="component" value="Unassembled WGS sequence"/>
</dbReference>
<keyword evidence="1" id="KW-0233">DNA recombination</keyword>
<dbReference type="OrthoDB" id="6388170at2"/>
<feature type="domain" description="Tyr recombinase" evidence="2">
    <location>
        <begin position="196"/>
        <end position="375"/>
    </location>
</feature>
<dbReference type="AlphaFoldDB" id="A0A369TT00"/>
<dbReference type="GO" id="GO:0003677">
    <property type="term" value="F:DNA binding"/>
    <property type="evidence" value="ECO:0007669"/>
    <property type="project" value="InterPro"/>
</dbReference>
<dbReference type="Pfam" id="PF00589">
    <property type="entry name" value="Phage_integrase"/>
    <property type="match status" value="1"/>
</dbReference>
<evidence type="ECO:0000313" key="4">
    <source>
        <dbReference type="Proteomes" id="UP000253977"/>
    </source>
</evidence>